<proteinExistence type="predicted"/>
<dbReference type="EMBL" id="JAGPXC010000011">
    <property type="protein sequence ID" value="KAH6645646.1"/>
    <property type="molecule type" value="Genomic_DNA"/>
</dbReference>
<comment type="caution">
    <text evidence="2">The sequence shown here is derived from an EMBL/GenBank/DDBJ whole genome shotgun (WGS) entry which is preliminary data.</text>
</comment>
<feature type="compositionally biased region" description="Polar residues" evidence="1">
    <location>
        <begin position="1"/>
        <end position="18"/>
    </location>
</feature>
<gene>
    <name evidence="2" type="ORF">BKA67DRAFT_120990</name>
</gene>
<dbReference type="OrthoDB" id="5228066at2759"/>
<dbReference type="GeneID" id="70123839"/>
<organism evidence="2 3">
    <name type="scientific">Truncatella angustata</name>
    <dbReference type="NCBI Taxonomy" id="152316"/>
    <lineage>
        <taxon>Eukaryota</taxon>
        <taxon>Fungi</taxon>
        <taxon>Dikarya</taxon>
        <taxon>Ascomycota</taxon>
        <taxon>Pezizomycotina</taxon>
        <taxon>Sordariomycetes</taxon>
        <taxon>Xylariomycetidae</taxon>
        <taxon>Amphisphaeriales</taxon>
        <taxon>Sporocadaceae</taxon>
        <taxon>Truncatella</taxon>
    </lineage>
</organism>
<evidence type="ECO:0000256" key="1">
    <source>
        <dbReference type="SAM" id="MobiDB-lite"/>
    </source>
</evidence>
<dbReference type="AlphaFoldDB" id="A0A9P8RKC8"/>
<keyword evidence="3" id="KW-1185">Reference proteome</keyword>
<reference evidence="2" key="1">
    <citation type="journal article" date="2021" name="Nat. Commun.">
        <title>Genetic determinants of endophytism in the Arabidopsis root mycobiome.</title>
        <authorList>
            <person name="Mesny F."/>
            <person name="Miyauchi S."/>
            <person name="Thiergart T."/>
            <person name="Pickel B."/>
            <person name="Atanasova L."/>
            <person name="Karlsson M."/>
            <person name="Huettel B."/>
            <person name="Barry K.W."/>
            <person name="Haridas S."/>
            <person name="Chen C."/>
            <person name="Bauer D."/>
            <person name="Andreopoulos W."/>
            <person name="Pangilinan J."/>
            <person name="LaButti K."/>
            <person name="Riley R."/>
            <person name="Lipzen A."/>
            <person name="Clum A."/>
            <person name="Drula E."/>
            <person name="Henrissat B."/>
            <person name="Kohler A."/>
            <person name="Grigoriev I.V."/>
            <person name="Martin F.M."/>
            <person name="Hacquard S."/>
        </authorList>
    </citation>
    <scope>NUCLEOTIDE SEQUENCE</scope>
    <source>
        <strain evidence="2">MPI-SDFR-AT-0073</strain>
    </source>
</reference>
<evidence type="ECO:0000313" key="3">
    <source>
        <dbReference type="Proteomes" id="UP000758603"/>
    </source>
</evidence>
<feature type="region of interest" description="Disordered" evidence="1">
    <location>
        <begin position="1"/>
        <end position="26"/>
    </location>
</feature>
<evidence type="ECO:0000313" key="2">
    <source>
        <dbReference type="EMBL" id="KAH6645646.1"/>
    </source>
</evidence>
<accession>A0A9P8RKC8</accession>
<dbReference type="RefSeq" id="XP_045952160.1">
    <property type="nucleotide sequence ID" value="XM_046094946.1"/>
</dbReference>
<protein>
    <submittedName>
        <fullName evidence="2">Uncharacterized protein</fullName>
    </submittedName>
</protein>
<sequence length="143" mass="15885">MAPTNETNSPNDSSQFQGSELLIPPTATENMETTIQKISMERRTDTDLIAYFQESGKCTITWQQPKKGEENRPPVNAIAVVVDVPDNKGAIRVYKKASDTESKHIGTVGTEYAGHMVIIPWAEHTWWFRLSGSLMVGYVVAEA</sequence>
<name>A0A9P8RKC8_9PEZI</name>
<dbReference type="Proteomes" id="UP000758603">
    <property type="component" value="Unassembled WGS sequence"/>
</dbReference>